<dbReference type="EMBL" id="BK015221">
    <property type="protein sequence ID" value="DAD96646.1"/>
    <property type="molecule type" value="Genomic_DNA"/>
</dbReference>
<organism evidence="1">
    <name type="scientific">Siphoviridae sp. ctSP74</name>
    <dbReference type="NCBI Taxonomy" id="2826343"/>
    <lineage>
        <taxon>Viruses</taxon>
        <taxon>Duplodnaviria</taxon>
        <taxon>Heunggongvirae</taxon>
        <taxon>Uroviricota</taxon>
        <taxon>Caudoviricetes</taxon>
    </lineage>
</organism>
<sequence>MMDILIELEDLFYNLKESDSKKEYIKIHDKIENTINEANENEKIQILEFLKLAIAENEEDAWEYEPFLQLFN</sequence>
<reference evidence="1" key="1">
    <citation type="journal article" date="2021" name="Proc. Natl. Acad. Sci. U.S.A.">
        <title>A Catalog of Tens of Thousands of Viruses from Human Metagenomes Reveals Hidden Associations with Chronic Diseases.</title>
        <authorList>
            <person name="Tisza M.J."/>
            <person name="Buck C.B."/>
        </authorList>
    </citation>
    <scope>NUCLEOTIDE SEQUENCE</scope>
    <source>
        <strain evidence="1">CtSP74</strain>
    </source>
</reference>
<name>A0A8S5NPI4_9CAUD</name>
<evidence type="ECO:0000313" key="1">
    <source>
        <dbReference type="EMBL" id="DAD96646.1"/>
    </source>
</evidence>
<proteinExistence type="predicted"/>
<protein>
    <submittedName>
        <fullName evidence="1">Uncharacterized protein</fullName>
    </submittedName>
</protein>
<accession>A0A8S5NPI4</accession>